<proteinExistence type="predicted"/>
<gene>
    <name evidence="1" type="ORF">BVH74_18240</name>
</gene>
<dbReference type="Pfam" id="PF06892">
    <property type="entry name" value="Phage_CP76"/>
    <property type="match status" value="1"/>
</dbReference>
<evidence type="ECO:0000313" key="2">
    <source>
        <dbReference type="Proteomes" id="UP000243488"/>
    </source>
</evidence>
<dbReference type="RefSeq" id="WP_080051478.1">
    <property type="nucleotide sequence ID" value="NZ_CP020100.1"/>
</dbReference>
<reference evidence="1 2" key="1">
    <citation type="submission" date="2017-03" db="EMBL/GenBank/DDBJ databases">
        <title>Complete genome sequence of the novel DNRA strain Pseudomonas sp. S-6-2 isolated from Chinese polluted river sediment. Journal of Biotechnology.</title>
        <authorList>
            <person name="Li J."/>
            <person name="Xiang F."/>
            <person name="Wang L."/>
            <person name="Xi L."/>
            <person name="Liu J."/>
        </authorList>
    </citation>
    <scope>NUCLEOTIDE SEQUENCE [LARGE SCALE GENOMIC DNA]</scope>
    <source>
        <strain evidence="1 2">S-6-2</strain>
    </source>
</reference>
<dbReference type="InterPro" id="IPR009679">
    <property type="entry name" value="Phage_186_CII-like"/>
</dbReference>
<dbReference type="STRING" id="1931241.BVH74_18240"/>
<dbReference type="GO" id="GO:0003677">
    <property type="term" value="F:DNA binding"/>
    <property type="evidence" value="ECO:0007669"/>
    <property type="project" value="InterPro"/>
</dbReference>
<name>A0A1V0B9L0_9GAMM</name>
<dbReference type="AlphaFoldDB" id="A0A1V0B9L0"/>
<protein>
    <submittedName>
        <fullName evidence="1">Uncharacterized protein</fullName>
    </submittedName>
</protein>
<dbReference type="Proteomes" id="UP000243488">
    <property type="component" value="Chromosome"/>
</dbReference>
<organism evidence="1 2">
    <name type="scientific">Halopseudomonas phragmitis</name>
    <dbReference type="NCBI Taxonomy" id="1931241"/>
    <lineage>
        <taxon>Bacteria</taxon>
        <taxon>Pseudomonadati</taxon>
        <taxon>Pseudomonadota</taxon>
        <taxon>Gammaproteobacteria</taxon>
        <taxon>Pseudomonadales</taxon>
        <taxon>Pseudomonadaceae</taxon>
        <taxon>Halopseudomonas</taxon>
    </lineage>
</organism>
<keyword evidence="2" id="KW-1185">Reference proteome</keyword>
<accession>A0A1V0B9L0</accession>
<dbReference type="EMBL" id="CP020100">
    <property type="protein sequence ID" value="AQZ96570.1"/>
    <property type="molecule type" value="Genomic_DNA"/>
</dbReference>
<evidence type="ECO:0000313" key="1">
    <source>
        <dbReference type="EMBL" id="AQZ96570.1"/>
    </source>
</evidence>
<sequence>MSRAAMSCVERAKRELLPLELACYHALREMPGGTAGFAAQYGRNPSTMQHKLSPTQRTHNLTPVEVEEITAYTRDPRIVDSMIAAFGNACWVDLQPLLDRQQREHQGEVEALAGVLSSAGEALRKQSVLLERLGHHLSDGVLDHGEVAECKQLIQRVYGALLLLERTLDHHVEGGPAHG</sequence>
<dbReference type="KEGG" id="ppha:BVH74_18240"/>